<feature type="signal peptide" evidence="2">
    <location>
        <begin position="1"/>
        <end position="24"/>
    </location>
</feature>
<name>A0A853C9W5_9ACTN</name>
<organism evidence="4 5">
    <name type="scientific">Nocardioides thalensis</name>
    <dbReference type="NCBI Taxonomy" id="1914755"/>
    <lineage>
        <taxon>Bacteria</taxon>
        <taxon>Bacillati</taxon>
        <taxon>Actinomycetota</taxon>
        <taxon>Actinomycetes</taxon>
        <taxon>Propionibacteriales</taxon>
        <taxon>Nocardioidaceae</taxon>
        <taxon>Nocardioides</taxon>
    </lineage>
</organism>
<evidence type="ECO:0000256" key="1">
    <source>
        <dbReference type="SAM" id="MobiDB-lite"/>
    </source>
</evidence>
<dbReference type="PANTHER" id="PTHR31157:SF1">
    <property type="entry name" value="SCP DOMAIN-CONTAINING PROTEIN"/>
    <property type="match status" value="1"/>
</dbReference>
<dbReference type="RefSeq" id="WP_179669744.1">
    <property type="nucleotide sequence ID" value="NZ_JACCFP010000001.1"/>
</dbReference>
<keyword evidence="5" id="KW-1185">Reference proteome</keyword>
<dbReference type="InterPro" id="IPR035940">
    <property type="entry name" value="CAP_sf"/>
</dbReference>
<proteinExistence type="predicted"/>
<dbReference type="Pfam" id="PF00188">
    <property type="entry name" value="CAP"/>
    <property type="match status" value="1"/>
</dbReference>
<sequence length="177" mass="18996">MTHTPTLVVLALLGALFASGGTAAAVPASDPAAERSPSSAGTAAAGTAKAERKVIALTNQKRRNHGCKALDFRTSLRKAARRHTQRMADVGYPDGLSHQLPGEPDLGRRLTNAGYKNWTMAAENIAYGYPTPRAVVRGWMGSKDHRANILNCRLRHIGVGLVRADGAAWWTQVFGRK</sequence>
<comment type="caution">
    <text evidence="4">The sequence shown here is derived from an EMBL/GenBank/DDBJ whole genome shotgun (WGS) entry which is preliminary data.</text>
</comment>
<dbReference type="CDD" id="cd05379">
    <property type="entry name" value="CAP_bacterial"/>
    <property type="match status" value="1"/>
</dbReference>
<evidence type="ECO:0000256" key="2">
    <source>
        <dbReference type="SAM" id="SignalP"/>
    </source>
</evidence>
<dbReference type="PANTHER" id="PTHR31157">
    <property type="entry name" value="SCP DOMAIN-CONTAINING PROTEIN"/>
    <property type="match status" value="1"/>
</dbReference>
<keyword evidence="2" id="KW-0732">Signal</keyword>
<evidence type="ECO:0000259" key="3">
    <source>
        <dbReference type="Pfam" id="PF00188"/>
    </source>
</evidence>
<feature type="chain" id="PRO_5039307715" evidence="2">
    <location>
        <begin position="25"/>
        <end position="177"/>
    </location>
</feature>
<dbReference type="AlphaFoldDB" id="A0A853C9W5"/>
<dbReference type="Gene3D" id="3.40.33.10">
    <property type="entry name" value="CAP"/>
    <property type="match status" value="1"/>
</dbReference>
<protein>
    <submittedName>
        <fullName evidence="4">Uncharacterized protein YkwD</fullName>
    </submittedName>
</protein>
<accession>A0A853C9W5</accession>
<dbReference type="InterPro" id="IPR014044">
    <property type="entry name" value="CAP_dom"/>
</dbReference>
<gene>
    <name evidence="4" type="ORF">HNR19_004140</name>
</gene>
<dbReference type="EMBL" id="JACCFP010000001">
    <property type="protein sequence ID" value="NYJ03442.1"/>
    <property type="molecule type" value="Genomic_DNA"/>
</dbReference>
<dbReference type="Proteomes" id="UP000530424">
    <property type="component" value="Unassembled WGS sequence"/>
</dbReference>
<reference evidence="4 5" key="1">
    <citation type="submission" date="2020-07" db="EMBL/GenBank/DDBJ databases">
        <title>Sequencing the genomes of 1000 actinobacteria strains.</title>
        <authorList>
            <person name="Klenk H.-P."/>
        </authorList>
    </citation>
    <scope>NUCLEOTIDE SEQUENCE [LARGE SCALE GENOMIC DNA]</scope>
    <source>
        <strain evidence="4 5">DSM 103833</strain>
    </source>
</reference>
<evidence type="ECO:0000313" key="4">
    <source>
        <dbReference type="EMBL" id="NYJ03442.1"/>
    </source>
</evidence>
<feature type="region of interest" description="Disordered" evidence="1">
    <location>
        <begin position="26"/>
        <end position="50"/>
    </location>
</feature>
<evidence type="ECO:0000313" key="5">
    <source>
        <dbReference type="Proteomes" id="UP000530424"/>
    </source>
</evidence>
<feature type="domain" description="SCP" evidence="3">
    <location>
        <begin position="56"/>
        <end position="174"/>
    </location>
</feature>
<dbReference type="SUPFAM" id="SSF55797">
    <property type="entry name" value="PR-1-like"/>
    <property type="match status" value="1"/>
</dbReference>